<feature type="non-terminal residue" evidence="1">
    <location>
        <position position="1"/>
    </location>
</feature>
<reference evidence="1 2" key="1">
    <citation type="journal article" date="2018" name="PLoS ONE">
        <title>The draft genome of Kipferlia bialata reveals reductive genome evolution in fornicate parasites.</title>
        <authorList>
            <person name="Tanifuji G."/>
            <person name="Takabayashi S."/>
            <person name="Kume K."/>
            <person name="Takagi M."/>
            <person name="Nakayama T."/>
            <person name="Kamikawa R."/>
            <person name="Inagaki Y."/>
            <person name="Hashimoto T."/>
        </authorList>
    </citation>
    <scope>NUCLEOTIDE SEQUENCE [LARGE SCALE GENOMIC DNA]</scope>
    <source>
        <strain evidence="1">NY0173</strain>
    </source>
</reference>
<protein>
    <submittedName>
        <fullName evidence="1">Uncharacterized protein</fullName>
    </submittedName>
</protein>
<evidence type="ECO:0000313" key="1">
    <source>
        <dbReference type="EMBL" id="GCA64719.1"/>
    </source>
</evidence>
<dbReference type="AlphaFoldDB" id="A0A391P3G5"/>
<comment type="caution">
    <text evidence="1">The sequence shown here is derived from an EMBL/GenBank/DDBJ whole genome shotgun (WGS) entry which is preliminary data.</text>
</comment>
<name>A0A391P3G5_9EUKA</name>
<evidence type="ECO:0000313" key="2">
    <source>
        <dbReference type="Proteomes" id="UP000265618"/>
    </source>
</evidence>
<proteinExistence type="predicted"/>
<organism evidence="1 2">
    <name type="scientific">Kipferlia bialata</name>
    <dbReference type="NCBI Taxonomy" id="797122"/>
    <lineage>
        <taxon>Eukaryota</taxon>
        <taxon>Metamonada</taxon>
        <taxon>Carpediemonas-like organisms</taxon>
        <taxon>Kipferlia</taxon>
    </lineage>
</organism>
<keyword evidence="2" id="KW-1185">Reference proteome</keyword>
<sequence length="171" mass="18100">CVDQTEAETVSLAEVLKFDSVCPKRWDGAIGAEATRAVQSKDKTDGMNRTVHLIGGGDSPSSSVSLSSTAADVVSAPASTATKRIEAQDSVSVANDRRVRHALRRIACQAHLVPASDAASLSLTDLEALLPQDVVTEVKGGYLAVRSTPRTWCRDNPKVSGLIVYIHSEVS</sequence>
<accession>A0A391P3G5</accession>
<dbReference type="EMBL" id="BDIP01008331">
    <property type="protein sequence ID" value="GCA64719.1"/>
    <property type="molecule type" value="Genomic_DNA"/>
</dbReference>
<dbReference type="Proteomes" id="UP000265618">
    <property type="component" value="Unassembled WGS sequence"/>
</dbReference>
<gene>
    <name evidence="1" type="ORF">KIPB_015189</name>
</gene>